<keyword evidence="3" id="KW-1185">Reference proteome</keyword>
<evidence type="ECO:0000313" key="2">
    <source>
        <dbReference type="EMBL" id="SFF53030.1"/>
    </source>
</evidence>
<dbReference type="EMBL" id="FONY01000049">
    <property type="protein sequence ID" value="SFF53030.1"/>
    <property type="molecule type" value="Genomic_DNA"/>
</dbReference>
<dbReference type="AlphaFoldDB" id="A0A1I2JGB6"/>
<organism evidence="2 3">
    <name type="scientific">Thermoflexibacter ruber</name>
    <dbReference type="NCBI Taxonomy" id="1003"/>
    <lineage>
        <taxon>Bacteria</taxon>
        <taxon>Pseudomonadati</taxon>
        <taxon>Bacteroidota</taxon>
        <taxon>Cytophagia</taxon>
        <taxon>Cytophagales</taxon>
        <taxon>Thermoflexibacteraceae</taxon>
        <taxon>Thermoflexibacter</taxon>
    </lineage>
</organism>
<reference evidence="2 3" key="1">
    <citation type="submission" date="2016-10" db="EMBL/GenBank/DDBJ databases">
        <authorList>
            <person name="de Groot N.N."/>
        </authorList>
    </citation>
    <scope>NUCLEOTIDE SEQUENCE [LARGE SCALE GENOMIC DNA]</scope>
    <source>
        <strain>GEY</strain>
        <strain evidence="3">DSM 9560</strain>
    </source>
</reference>
<protein>
    <submittedName>
        <fullName evidence="2">Uncharacterized protein</fullName>
    </submittedName>
</protein>
<accession>A0A1I2JGB6</accession>
<feature type="signal peptide" evidence="1">
    <location>
        <begin position="1"/>
        <end position="20"/>
    </location>
</feature>
<dbReference type="Proteomes" id="UP000199513">
    <property type="component" value="Unassembled WGS sequence"/>
</dbReference>
<dbReference type="OrthoDB" id="989781at2"/>
<feature type="chain" id="PRO_5011693003" evidence="1">
    <location>
        <begin position="21"/>
        <end position="374"/>
    </location>
</feature>
<sequence>MKNSKIQKFLLIILMICSNACTKTTPLEILTIEEKNLSIQLSIPIEGVEVRFYNFSFNGRVEANSNYLSFKDSASFYKVLNSLIKSKPEEIREWNQKIGFQSLQNIYDIAVLSERKEMEKEGEISDLQRNRLITYGCLSDFTFNHRYLFKFDKEKGMDMKLFNPSLAPLLNIDGIVQVGQNIFQYGEDFVKIITDGDINKVNHLYKFTKSDKSQNIVVCLVNNRMKESSVPTNGKVEDWVRSCETTVNSPASYRTLVYEEFYDYTNYTGIHPYYNPYSTYTHFIKVRNLKRGFLGYWYDTDFLTTMYGAIAYSSLPSAPNQGAYYGQVNDDTIYAYFLSNLVTPINAIPQGTVITGSHTITAAGGQCYFPLAYY</sequence>
<keyword evidence="1" id="KW-0732">Signal</keyword>
<evidence type="ECO:0000313" key="3">
    <source>
        <dbReference type="Proteomes" id="UP000199513"/>
    </source>
</evidence>
<gene>
    <name evidence="2" type="ORF">SAMN04488541_104922</name>
</gene>
<name>A0A1I2JGB6_9BACT</name>
<evidence type="ECO:0000256" key="1">
    <source>
        <dbReference type="SAM" id="SignalP"/>
    </source>
</evidence>
<proteinExistence type="predicted"/>